<protein>
    <submittedName>
        <fullName evidence="4">Penicillin-binding protein activator</fullName>
    </submittedName>
</protein>
<organism evidence="4 5">
    <name type="scientific">Marinomonas vulgaris</name>
    <dbReference type="NCBI Taxonomy" id="2823372"/>
    <lineage>
        <taxon>Bacteria</taxon>
        <taxon>Pseudomonadati</taxon>
        <taxon>Pseudomonadota</taxon>
        <taxon>Gammaproteobacteria</taxon>
        <taxon>Oceanospirillales</taxon>
        <taxon>Oceanospirillaceae</taxon>
        <taxon>Marinomonas</taxon>
    </lineage>
</organism>
<dbReference type="PANTHER" id="PTHR38038">
    <property type="entry name" value="PENICILLIN-BINDING PROTEIN ACTIVATOR LPOA"/>
    <property type="match status" value="1"/>
</dbReference>
<reference evidence="5" key="2">
    <citation type="submission" date="2023-07" db="EMBL/GenBank/DDBJ databases">
        <title>Marinomonas vulgaris A79, complete genome.</title>
        <authorList>
            <person name="Ying J.-J."/>
        </authorList>
    </citation>
    <scope>NUCLEOTIDE SEQUENCE [LARGE SCALE GENOMIC DNA]</scope>
    <source>
        <strain evidence="5">A79</strain>
    </source>
</reference>
<dbReference type="SUPFAM" id="SSF53822">
    <property type="entry name" value="Periplasmic binding protein-like I"/>
    <property type="match status" value="1"/>
</dbReference>
<keyword evidence="5" id="KW-1185">Reference proteome</keyword>
<dbReference type="CDD" id="cd06339">
    <property type="entry name" value="PBP1_YraM_LppC_lipoprotein-like"/>
    <property type="match status" value="1"/>
</dbReference>
<evidence type="ECO:0000256" key="3">
    <source>
        <dbReference type="SAM" id="SignalP"/>
    </source>
</evidence>
<gene>
    <name evidence="4" type="ORF">J9B83_03465</name>
</gene>
<evidence type="ECO:0000256" key="2">
    <source>
        <dbReference type="SAM" id="MobiDB-lite"/>
    </source>
</evidence>
<sequence length="619" mass="69275">MSLIYPRIISLTLCALLLSACNSVNLNMDKTQSSNQTDITSSSQQERTPPPSIYHPLSKTAVSESATKAYQDAQNLYQQAEYQQALDTLNNNVINTDSNVKLEGLLLAALAASKLNMPLQAQTFLKQAEQLPAASHPNKQNAIKETRASLLEQVGDWIGVVNLRMDMTYSLPLNEEGDNQAKLWLAIQNLTQNEMDELTYQQAPVLSGWLTISNILRDQSQSIEQQLAMFEQWQIANPTHPAALSPPQDFQIMSSVEEMAPSTIVLMLPMSGPLERASQAIVEGFFASFYLQKEARPQVHIINTEDYSNIRNALTAANEKQPDIIIGPLQKNNVAQISRLPLPYPVIALNQLDVNQHPNNLYHFSLTAEDDIHELITFAKQNGASKAAILSTQDTWALKQSDEFQSAATTENVTVTSNQAYANTPRGRQEAIQKLLLVDESYARRRSIERWIGTEVDSIGRSREDLDYVYYVGKLNDAKQIRPLLDFYFANKIPMLASSTLNDNPPEKSTKAEDIERILFTEMPALLPANDSLSALSKNQNSNILRRLQALGADAFLLANKYQLFTLLPSTKIAANTGIITMDEKGIFHKRPEIMTYRKGNLVYAHNQTFFEQKEGIEQ</sequence>
<dbReference type="Gene3D" id="1.25.40.650">
    <property type="match status" value="1"/>
</dbReference>
<comment type="caution">
    <text evidence="4">The sequence shown here is derived from an EMBL/GenBank/DDBJ whole genome shotgun (WGS) entry which is preliminary data.</text>
</comment>
<keyword evidence="3" id="KW-0732">Signal</keyword>
<dbReference type="EMBL" id="JAGSSV010000002">
    <property type="protein sequence ID" value="MBR7887989.1"/>
    <property type="molecule type" value="Genomic_DNA"/>
</dbReference>
<accession>A0ABS5H9H1</accession>
<proteinExistence type="predicted"/>
<evidence type="ECO:0000313" key="5">
    <source>
        <dbReference type="Proteomes" id="UP000679722"/>
    </source>
</evidence>
<keyword evidence="1" id="KW-0472">Membrane</keyword>
<evidence type="ECO:0000313" key="4">
    <source>
        <dbReference type="EMBL" id="MBR7887989.1"/>
    </source>
</evidence>
<feature type="compositionally biased region" description="Polar residues" evidence="2">
    <location>
        <begin position="31"/>
        <end position="47"/>
    </location>
</feature>
<reference evidence="4 5" key="1">
    <citation type="submission" date="2021-04" db="EMBL/GenBank/DDBJ databases">
        <authorList>
            <person name="Sun C."/>
        </authorList>
    </citation>
    <scope>NUCLEOTIDE SEQUENCE [LARGE SCALE GENOMIC DNA]</scope>
    <source>
        <strain evidence="4 5">A79</strain>
    </source>
</reference>
<dbReference type="PROSITE" id="PS51257">
    <property type="entry name" value="PROKAR_LIPOPROTEIN"/>
    <property type="match status" value="1"/>
</dbReference>
<dbReference type="Gene3D" id="3.40.50.2300">
    <property type="match status" value="2"/>
</dbReference>
<dbReference type="InterPro" id="IPR007443">
    <property type="entry name" value="LpoA"/>
</dbReference>
<dbReference type="Pfam" id="PF04348">
    <property type="entry name" value="LppC"/>
    <property type="match status" value="1"/>
</dbReference>
<evidence type="ECO:0000256" key="1">
    <source>
        <dbReference type="ARBA" id="ARBA00023136"/>
    </source>
</evidence>
<feature type="region of interest" description="Disordered" evidence="2">
    <location>
        <begin position="31"/>
        <end position="54"/>
    </location>
</feature>
<dbReference type="PANTHER" id="PTHR38038:SF1">
    <property type="entry name" value="PENICILLIN-BINDING PROTEIN ACTIVATOR LPOA"/>
    <property type="match status" value="1"/>
</dbReference>
<feature type="chain" id="PRO_5045206114" evidence="3">
    <location>
        <begin position="27"/>
        <end position="619"/>
    </location>
</feature>
<dbReference type="Proteomes" id="UP000679722">
    <property type="component" value="Unassembled WGS sequence"/>
</dbReference>
<feature type="signal peptide" evidence="3">
    <location>
        <begin position="1"/>
        <end position="26"/>
    </location>
</feature>
<name>A0ABS5H9H1_9GAMM</name>
<dbReference type="InterPro" id="IPR028082">
    <property type="entry name" value="Peripla_BP_I"/>
</dbReference>